<evidence type="ECO:0000259" key="9">
    <source>
        <dbReference type="PROSITE" id="PS50928"/>
    </source>
</evidence>
<feature type="transmembrane region" description="Helical" evidence="8">
    <location>
        <begin position="187"/>
        <end position="207"/>
    </location>
</feature>
<keyword evidence="11" id="KW-1185">Reference proteome</keyword>
<dbReference type="Proteomes" id="UP000242754">
    <property type="component" value="Unassembled WGS sequence"/>
</dbReference>
<dbReference type="InterPro" id="IPR043429">
    <property type="entry name" value="ArtM/GltK/GlnP/TcyL/YhdX-like"/>
</dbReference>
<keyword evidence="3" id="KW-1003">Cell membrane</keyword>
<dbReference type="PROSITE" id="PS50928">
    <property type="entry name" value="ABC_TM1"/>
    <property type="match status" value="1"/>
</dbReference>
<dbReference type="SUPFAM" id="SSF161098">
    <property type="entry name" value="MetI-like"/>
    <property type="match status" value="1"/>
</dbReference>
<comment type="subcellular location">
    <subcellularLocation>
        <location evidence="1 8">Cell membrane</location>
        <topology evidence="1 8">Multi-pass membrane protein</topology>
    </subcellularLocation>
</comment>
<dbReference type="OrthoDB" id="9805999at2"/>
<comment type="similarity">
    <text evidence="8">Belongs to the binding-protein-dependent transport system permease family.</text>
</comment>
<feature type="transmembrane region" description="Helical" evidence="8">
    <location>
        <begin position="56"/>
        <end position="79"/>
    </location>
</feature>
<dbReference type="PANTHER" id="PTHR30614">
    <property type="entry name" value="MEMBRANE COMPONENT OF AMINO ACID ABC TRANSPORTER"/>
    <property type="match status" value="1"/>
</dbReference>
<keyword evidence="5" id="KW-0029">Amino-acid transport</keyword>
<dbReference type="PANTHER" id="PTHR30614:SF0">
    <property type="entry name" value="L-CYSTINE TRANSPORT SYSTEM PERMEASE PROTEIN TCYL"/>
    <property type="match status" value="1"/>
</dbReference>
<keyword evidence="6 8" id="KW-1133">Transmembrane helix</keyword>
<dbReference type="FunFam" id="1.10.3720.10:FF:000006">
    <property type="entry name" value="Glutamate/aspartate ABC transporter, permease protein GltK"/>
    <property type="match status" value="1"/>
</dbReference>
<evidence type="ECO:0000256" key="8">
    <source>
        <dbReference type="RuleBase" id="RU363032"/>
    </source>
</evidence>
<keyword evidence="7 8" id="KW-0472">Membrane</keyword>
<keyword evidence="4 8" id="KW-0812">Transmembrane</keyword>
<sequence>MQHTLSIIENAFWPILKAGFTVTIPLSLISFALSLVLAIFTAIMRISKRKLLQGLAWFYVWVFRGTPLLIQLFIVFFGLPKLNITLDAWTAAILTFALNSGAYSAESIRGAILSIPRGQWEAADSLGMTHGQVLKRIIFPQTIRIALPAVMNDFISLVKSTSLASSITIIEMTMVGQQFASVTYEPLILYIEVAAVYLFFSTLLTWGQGKLEIRTSKYLKKA</sequence>
<accession>A0A143YH15</accession>
<dbReference type="STRING" id="140314.SAMN04488076_12414"/>
<evidence type="ECO:0000256" key="1">
    <source>
        <dbReference type="ARBA" id="ARBA00004651"/>
    </source>
</evidence>
<organism evidence="10 11">
    <name type="scientific">Trichococcus palustris</name>
    <dbReference type="NCBI Taxonomy" id="140314"/>
    <lineage>
        <taxon>Bacteria</taxon>
        <taxon>Bacillati</taxon>
        <taxon>Bacillota</taxon>
        <taxon>Bacilli</taxon>
        <taxon>Lactobacillales</taxon>
        <taxon>Carnobacteriaceae</taxon>
        <taxon>Trichococcus</taxon>
    </lineage>
</organism>
<protein>
    <submittedName>
        <fullName evidence="10">Amino acid abc transporter permease protein 3-tm domain</fullName>
    </submittedName>
</protein>
<proteinExistence type="inferred from homology"/>
<dbReference type="NCBIfam" id="TIGR01726">
    <property type="entry name" value="HEQRo_perm_3TM"/>
    <property type="match status" value="1"/>
</dbReference>
<dbReference type="AlphaFoldDB" id="A0A143YH15"/>
<dbReference type="GO" id="GO:0043190">
    <property type="term" value="C:ATP-binding cassette (ABC) transporter complex"/>
    <property type="evidence" value="ECO:0007669"/>
    <property type="project" value="InterPro"/>
</dbReference>
<feature type="transmembrane region" description="Helical" evidence="8">
    <location>
        <begin position="20"/>
        <end position="44"/>
    </location>
</feature>
<evidence type="ECO:0000256" key="5">
    <source>
        <dbReference type="ARBA" id="ARBA00022970"/>
    </source>
</evidence>
<dbReference type="CDD" id="cd06261">
    <property type="entry name" value="TM_PBP2"/>
    <property type="match status" value="1"/>
</dbReference>
<dbReference type="RefSeq" id="WP_087032419.1">
    <property type="nucleotide sequence ID" value="NZ_FJNE01000003.1"/>
</dbReference>
<evidence type="ECO:0000256" key="4">
    <source>
        <dbReference type="ARBA" id="ARBA00022692"/>
    </source>
</evidence>
<evidence type="ECO:0000313" key="10">
    <source>
        <dbReference type="EMBL" id="CZQ89496.1"/>
    </source>
</evidence>
<evidence type="ECO:0000256" key="2">
    <source>
        <dbReference type="ARBA" id="ARBA00022448"/>
    </source>
</evidence>
<dbReference type="Pfam" id="PF00528">
    <property type="entry name" value="BPD_transp_1"/>
    <property type="match status" value="1"/>
</dbReference>
<dbReference type="InterPro" id="IPR035906">
    <property type="entry name" value="MetI-like_sf"/>
</dbReference>
<dbReference type="Gene3D" id="1.10.3720.10">
    <property type="entry name" value="MetI-like"/>
    <property type="match status" value="1"/>
</dbReference>
<evidence type="ECO:0000256" key="6">
    <source>
        <dbReference type="ARBA" id="ARBA00022989"/>
    </source>
</evidence>
<dbReference type="GO" id="GO:0006865">
    <property type="term" value="P:amino acid transport"/>
    <property type="evidence" value="ECO:0007669"/>
    <property type="project" value="UniProtKB-KW"/>
</dbReference>
<evidence type="ECO:0000256" key="7">
    <source>
        <dbReference type="ARBA" id="ARBA00023136"/>
    </source>
</evidence>
<dbReference type="InterPro" id="IPR010065">
    <property type="entry name" value="AA_ABC_transptr_permease_3TM"/>
</dbReference>
<evidence type="ECO:0000256" key="3">
    <source>
        <dbReference type="ARBA" id="ARBA00022475"/>
    </source>
</evidence>
<reference evidence="10 11" key="1">
    <citation type="submission" date="2016-02" db="EMBL/GenBank/DDBJ databases">
        <authorList>
            <person name="Wen L."/>
            <person name="He K."/>
            <person name="Yang H."/>
        </authorList>
    </citation>
    <scope>NUCLEOTIDE SEQUENCE [LARGE SCALE GENOMIC DNA]</scope>
    <source>
        <strain evidence="10">Trichococcus palustris</strain>
    </source>
</reference>
<gene>
    <name evidence="10" type="ORF">Tpal_1142</name>
</gene>
<dbReference type="EMBL" id="FJNE01000003">
    <property type="protein sequence ID" value="CZQ89496.1"/>
    <property type="molecule type" value="Genomic_DNA"/>
</dbReference>
<feature type="domain" description="ABC transmembrane type-1" evidence="9">
    <location>
        <begin position="20"/>
        <end position="200"/>
    </location>
</feature>
<name>A0A143YH15_9LACT</name>
<evidence type="ECO:0000313" key="11">
    <source>
        <dbReference type="Proteomes" id="UP000242754"/>
    </source>
</evidence>
<dbReference type="InterPro" id="IPR000515">
    <property type="entry name" value="MetI-like"/>
</dbReference>
<dbReference type="GO" id="GO:0022857">
    <property type="term" value="F:transmembrane transporter activity"/>
    <property type="evidence" value="ECO:0007669"/>
    <property type="project" value="InterPro"/>
</dbReference>
<keyword evidence="2 8" id="KW-0813">Transport</keyword>